<comment type="caution">
    <text evidence="2">The sequence shown here is derived from an EMBL/GenBank/DDBJ whole genome shotgun (WGS) entry which is preliminary data.</text>
</comment>
<gene>
    <name evidence="2" type="ORF">CFN58_06815</name>
</gene>
<evidence type="ECO:0000256" key="1">
    <source>
        <dbReference type="SAM" id="MobiDB-lite"/>
    </source>
</evidence>
<feature type="region of interest" description="Disordered" evidence="1">
    <location>
        <begin position="42"/>
        <end position="80"/>
    </location>
</feature>
<dbReference type="Proteomes" id="UP000217163">
    <property type="component" value="Unassembled WGS sequence"/>
</dbReference>
<evidence type="ECO:0000313" key="2">
    <source>
        <dbReference type="EMBL" id="OZI87029.1"/>
    </source>
</evidence>
<reference evidence="3" key="1">
    <citation type="journal article" date="2016" name="Sci. Rep.">
        <title>Genome analysis of the kiwifruit canker pathogen Pseudomonas syringae pv. actinidiae biovar 5.</title>
        <authorList>
            <person name="Fujikawa T."/>
            <person name="Sawada H."/>
        </authorList>
    </citation>
    <scope>NUCLEOTIDE SEQUENCE [LARGE SCALE GENOMIC DNA]</scope>
    <source>
        <strain evidence="3">MAFF 212061</strain>
    </source>
</reference>
<proteinExistence type="predicted"/>
<evidence type="ECO:0000313" key="3">
    <source>
        <dbReference type="Proteomes" id="UP000217163"/>
    </source>
</evidence>
<protein>
    <submittedName>
        <fullName evidence="2">Uncharacterized protein</fullName>
    </submittedName>
</protein>
<dbReference type="EMBL" id="NKQU01000122">
    <property type="protein sequence ID" value="OZI87029.1"/>
    <property type="molecule type" value="Genomic_DNA"/>
</dbReference>
<sequence>MGVVKRRKSSGRLAVMSNSCVLWRGGELECNTCGSRACSRRQSSERSSFRGCTDPFASKLAPSVPGMGRNQPLESSGQTK</sequence>
<dbReference type="AlphaFoldDB" id="A0A261WLM3"/>
<name>A0A261WLM3_9PSED</name>
<organism evidence="2 3">
    <name type="scientific">Pseudomonas avellanae</name>
    <dbReference type="NCBI Taxonomy" id="46257"/>
    <lineage>
        <taxon>Bacteria</taxon>
        <taxon>Pseudomonadati</taxon>
        <taxon>Pseudomonadota</taxon>
        <taxon>Gammaproteobacteria</taxon>
        <taxon>Pseudomonadales</taxon>
        <taxon>Pseudomonadaceae</taxon>
        <taxon>Pseudomonas</taxon>
    </lineage>
</organism>
<accession>A0A261WLM3</accession>